<dbReference type="Pfam" id="PF13976">
    <property type="entry name" value="gag_pre-integrs"/>
    <property type="match status" value="1"/>
</dbReference>
<dbReference type="InterPro" id="IPR036397">
    <property type="entry name" value="RNaseH_sf"/>
</dbReference>
<accession>A0A6L2MAB1</accession>
<dbReference type="Gene3D" id="3.30.420.10">
    <property type="entry name" value="Ribonuclease H-like superfamily/Ribonuclease H"/>
    <property type="match status" value="1"/>
</dbReference>
<sequence length="511" mass="58387">MYAIDVEPIPSRLRNNWKVHLDYLKHPKENVATLHEIVKEAKKHVVQQITQKTNVPVLPSTGVDSCTDASGSNPRSNTKKNTFSPAKSVNKKTVEVHSRTNKSQLQKPNSVDSSISSKRTVINSNSDSACKTCNKCFISANHDMCVIKYSNYVNASSSAKNVVHKVKQVWKPKHVKQVWTTTGKVLTTVGYQWKPMGRIFTLKEQCLLTRFIHPKVVHAKQPKNVSTSKSVITKTLSHTSQKPLTRYQRRNKQNTALLAGIPTPTDAAMQSAVVQSVLWYLDSDCSKHMTGDRSRLRNFVKMFIGTIRFENDHLGAIMRKYSCYVYDTDGVELIKGSRGSNLYTISVKDMMKSSPIYLLSKASKTKSWLWHHRLNHLKFGTINDLARKDLVRGLPRLKFEKDHLCFACQLGKSKKHTHIPKAENTNLEVLNTLRMDLCGPMRVQIINGKKYMLVIIDDYTWFTWVKFLRSKDETPEVVIKFLKQIHIGVNKTIRFIRTDNGTEFVNHDLTY</sequence>
<evidence type="ECO:0000256" key="1">
    <source>
        <dbReference type="SAM" id="MobiDB-lite"/>
    </source>
</evidence>
<dbReference type="PROSITE" id="PS50994">
    <property type="entry name" value="INTEGRASE"/>
    <property type="match status" value="1"/>
</dbReference>
<dbReference type="GO" id="GO:0003676">
    <property type="term" value="F:nucleic acid binding"/>
    <property type="evidence" value="ECO:0007669"/>
    <property type="project" value="InterPro"/>
</dbReference>
<gene>
    <name evidence="3" type="ORF">Tci_042377</name>
</gene>
<name>A0A6L2MAB1_TANCI</name>
<feature type="region of interest" description="Disordered" evidence="1">
    <location>
        <begin position="60"/>
        <end position="117"/>
    </location>
</feature>
<proteinExistence type="predicted"/>
<dbReference type="InterPro" id="IPR025724">
    <property type="entry name" value="GAG-pre-integrase_dom"/>
</dbReference>
<dbReference type="InterPro" id="IPR039537">
    <property type="entry name" value="Retrotran_Ty1/copia-like"/>
</dbReference>
<feature type="compositionally biased region" description="Polar residues" evidence="1">
    <location>
        <begin position="101"/>
        <end position="117"/>
    </location>
</feature>
<dbReference type="SUPFAM" id="SSF53098">
    <property type="entry name" value="Ribonuclease H-like"/>
    <property type="match status" value="1"/>
</dbReference>
<dbReference type="EMBL" id="BKCJ010006104">
    <property type="protein sequence ID" value="GEU70399.1"/>
    <property type="molecule type" value="Genomic_DNA"/>
</dbReference>
<dbReference type="PANTHER" id="PTHR42648:SF18">
    <property type="entry name" value="RETROTRANSPOSON, UNCLASSIFIED-LIKE PROTEIN"/>
    <property type="match status" value="1"/>
</dbReference>
<organism evidence="3">
    <name type="scientific">Tanacetum cinerariifolium</name>
    <name type="common">Dalmatian daisy</name>
    <name type="synonym">Chrysanthemum cinerariifolium</name>
    <dbReference type="NCBI Taxonomy" id="118510"/>
    <lineage>
        <taxon>Eukaryota</taxon>
        <taxon>Viridiplantae</taxon>
        <taxon>Streptophyta</taxon>
        <taxon>Embryophyta</taxon>
        <taxon>Tracheophyta</taxon>
        <taxon>Spermatophyta</taxon>
        <taxon>Magnoliopsida</taxon>
        <taxon>eudicotyledons</taxon>
        <taxon>Gunneridae</taxon>
        <taxon>Pentapetalae</taxon>
        <taxon>asterids</taxon>
        <taxon>campanulids</taxon>
        <taxon>Asterales</taxon>
        <taxon>Asteraceae</taxon>
        <taxon>Asteroideae</taxon>
        <taxon>Anthemideae</taxon>
        <taxon>Anthemidinae</taxon>
        <taxon>Tanacetum</taxon>
    </lineage>
</organism>
<dbReference type="GO" id="GO:0015074">
    <property type="term" value="P:DNA integration"/>
    <property type="evidence" value="ECO:0007669"/>
    <property type="project" value="InterPro"/>
</dbReference>
<feature type="non-terminal residue" evidence="3">
    <location>
        <position position="511"/>
    </location>
</feature>
<dbReference type="AlphaFoldDB" id="A0A6L2MAB1"/>
<reference evidence="3" key="1">
    <citation type="journal article" date="2019" name="Sci. Rep.">
        <title>Draft genome of Tanacetum cinerariifolium, the natural source of mosquito coil.</title>
        <authorList>
            <person name="Yamashiro T."/>
            <person name="Shiraishi A."/>
            <person name="Satake H."/>
            <person name="Nakayama K."/>
        </authorList>
    </citation>
    <scope>NUCLEOTIDE SEQUENCE</scope>
</reference>
<evidence type="ECO:0000313" key="3">
    <source>
        <dbReference type="EMBL" id="GEU70399.1"/>
    </source>
</evidence>
<dbReference type="InterPro" id="IPR012337">
    <property type="entry name" value="RNaseH-like_sf"/>
</dbReference>
<feature type="compositionally biased region" description="Polar residues" evidence="1">
    <location>
        <begin position="62"/>
        <end position="87"/>
    </location>
</feature>
<protein>
    <recommendedName>
        <fullName evidence="2">Integrase catalytic domain-containing protein</fullName>
    </recommendedName>
</protein>
<comment type="caution">
    <text evidence="3">The sequence shown here is derived from an EMBL/GenBank/DDBJ whole genome shotgun (WGS) entry which is preliminary data.</text>
</comment>
<dbReference type="InterPro" id="IPR001584">
    <property type="entry name" value="Integrase_cat-core"/>
</dbReference>
<dbReference type="PANTHER" id="PTHR42648">
    <property type="entry name" value="TRANSPOSASE, PUTATIVE-RELATED"/>
    <property type="match status" value="1"/>
</dbReference>
<evidence type="ECO:0000259" key="2">
    <source>
        <dbReference type="PROSITE" id="PS50994"/>
    </source>
</evidence>
<feature type="domain" description="Integrase catalytic" evidence="2">
    <location>
        <begin position="416"/>
        <end position="511"/>
    </location>
</feature>